<protein>
    <submittedName>
        <fullName evidence="2">Uncharacterized protein</fullName>
    </submittedName>
</protein>
<reference evidence="2" key="1">
    <citation type="submission" date="2023-05" db="EMBL/GenBank/DDBJ databases">
        <authorList>
            <person name="Stuckert A."/>
        </authorList>
    </citation>
    <scope>NUCLEOTIDE SEQUENCE</scope>
</reference>
<comment type="caution">
    <text evidence="2">The sequence shown here is derived from an EMBL/GenBank/DDBJ whole genome shotgun (WGS) entry which is preliminary data.</text>
</comment>
<dbReference type="Proteomes" id="UP001162483">
    <property type="component" value="Unassembled WGS sequence"/>
</dbReference>
<organism evidence="2 3">
    <name type="scientific">Staurois parvus</name>
    <dbReference type="NCBI Taxonomy" id="386267"/>
    <lineage>
        <taxon>Eukaryota</taxon>
        <taxon>Metazoa</taxon>
        <taxon>Chordata</taxon>
        <taxon>Craniata</taxon>
        <taxon>Vertebrata</taxon>
        <taxon>Euteleostomi</taxon>
        <taxon>Amphibia</taxon>
        <taxon>Batrachia</taxon>
        <taxon>Anura</taxon>
        <taxon>Neobatrachia</taxon>
        <taxon>Ranoidea</taxon>
        <taxon>Ranidae</taxon>
        <taxon>Staurois</taxon>
    </lineage>
</organism>
<proteinExistence type="predicted"/>
<sequence length="48" mass="5161">MGRLILSSLIFPLSTVPNPSADNTEPKETLCTCSVWCVLLEFFLGGGC</sequence>
<feature type="signal peptide" evidence="1">
    <location>
        <begin position="1"/>
        <end position="21"/>
    </location>
</feature>
<evidence type="ECO:0000313" key="2">
    <source>
        <dbReference type="EMBL" id="CAI9598910.1"/>
    </source>
</evidence>
<feature type="non-terminal residue" evidence="2">
    <location>
        <position position="48"/>
    </location>
</feature>
<name>A0ABN9FPB2_9NEOB</name>
<keyword evidence="1" id="KW-0732">Signal</keyword>
<accession>A0ABN9FPB2</accession>
<evidence type="ECO:0000313" key="3">
    <source>
        <dbReference type="Proteomes" id="UP001162483"/>
    </source>
</evidence>
<keyword evidence="3" id="KW-1185">Reference proteome</keyword>
<feature type="chain" id="PRO_5046255342" evidence="1">
    <location>
        <begin position="22"/>
        <end position="48"/>
    </location>
</feature>
<evidence type="ECO:0000256" key="1">
    <source>
        <dbReference type="SAM" id="SignalP"/>
    </source>
</evidence>
<dbReference type="EMBL" id="CATNWA010017219">
    <property type="protein sequence ID" value="CAI9598910.1"/>
    <property type="molecule type" value="Genomic_DNA"/>
</dbReference>
<gene>
    <name evidence="2" type="ORF">SPARVUS_LOCUS12511856</name>
</gene>